<dbReference type="AlphaFoldDB" id="A0A7J6VNI1"/>
<evidence type="ECO:0000256" key="5">
    <source>
        <dbReference type="ARBA" id="ARBA00022729"/>
    </source>
</evidence>
<comment type="caution">
    <text evidence="10">The sequence shown here is derived from an EMBL/GenBank/DDBJ whole genome shotgun (WGS) entry which is preliminary data.</text>
</comment>
<keyword evidence="3" id="KW-1003">Cell membrane</keyword>
<name>A0A7J6VNI1_THATH</name>
<dbReference type="GO" id="GO:0005886">
    <property type="term" value="C:plasma membrane"/>
    <property type="evidence" value="ECO:0007669"/>
    <property type="project" value="UniProtKB-SubCell"/>
</dbReference>
<protein>
    <submittedName>
        <fullName evidence="10">Uncharacterized protein</fullName>
    </submittedName>
</protein>
<dbReference type="Gene3D" id="3.80.10.10">
    <property type="entry name" value="Ribonuclease Inhibitor"/>
    <property type="match status" value="1"/>
</dbReference>
<keyword evidence="4" id="KW-0812">Transmembrane</keyword>
<dbReference type="PANTHER" id="PTHR48052">
    <property type="entry name" value="UNNAMED PRODUCT"/>
    <property type="match status" value="1"/>
</dbReference>
<dbReference type="InterPro" id="IPR001611">
    <property type="entry name" value="Leu-rich_rpt"/>
</dbReference>
<evidence type="ECO:0000256" key="8">
    <source>
        <dbReference type="ARBA" id="ARBA00023170"/>
    </source>
</evidence>
<dbReference type="OrthoDB" id="676979at2759"/>
<keyword evidence="9" id="KW-0325">Glycoprotein</keyword>
<evidence type="ECO:0000256" key="7">
    <source>
        <dbReference type="ARBA" id="ARBA00023136"/>
    </source>
</evidence>
<keyword evidence="8" id="KW-0675">Receptor</keyword>
<dbReference type="Pfam" id="PF00560">
    <property type="entry name" value="LRR_1"/>
    <property type="match status" value="1"/>
</dbReference>
<evidence type="ECO:0000256" key="9">
    <source>
        <dbReference type="ARBA" id="ARBA00023180"/>
    </source>
</evidence>
<evidence type="ECO:0000256" key="4">
    <source>
        <dbReference type="ARBA" id="ARBA00022692"/>
    </source>
</evidence>
<dbReference type="InterPro" id="IPR032675">
    <property type="entry name" value="LRR_dom_sf"/>
</dbReference>
<dbReference type="EMBL" id="JABWDY010028982">
    <property type="protein sequence ID" value="KAF5186654.1"/>
    <property type="molecule type" value="Genomic_DNA"/>
</dbReference>
<keyword evidence="11" id="KW-1185">Reference proteome</keyword>
<feature type="non-terminal residue" evidence="10">
    <location>
        <position position="122"/>
    </location>
</feature>
<organism evidence="10 11">
    <name type="scientific">Thalictrum thalictroides</name>
    <name type="common">Rue-anemone</name>
    <name type="synonym">Anemone thalictroides</name>
    <dbReference type="NCBI Taxonomy" id="46969"/>
    <lineage>
        <taxon>Eukaryota</taxon>
        <taxon>Viridiplantae</taxon>
        <taxon>Streptophyta</taxon>
        <taxon>Embryophyta</taxon>
        <taxon>Tracheophyta</taxon>
        <taxon>Spermatophyta</taxon>
        <taxon>Magnoliopsida</taxon>
        <taxon>Ranunculales</taxon>
        <taxon>Ranunculaceae</taxon>
        <taxon>Thalictroideae</taxon>
        <taxon>Thalictrum</taxon>
    </lineage>
</organism>
<gene>
    <name evidence="10" type="ORF">FRX31_023759</name>
</gene>
<reference evidence="10 11" key="1">
    <citation type="submission" date="2020-06" db="EMBL/GenBank/DDBJ databases">
        <title>Transcriptomic and genomic resources for Thalictrum thalictroides and T. hernandezii: Facilitating candidate gene discovery in an emerging model plant lineage.</title>
        <authorList>
            <person name="Arias T."/>
            <person name="Riano-Pachon D.M."/>
            <person name="Di Stilio V.S."/>
        </authorList>
    </citation>
    <scope>NUCLEOTIDE SEQUENCE [LARGE SCALE GENOMIC DNA]</scope>
    <source>
        <strain evidence="11">cv. WT478/WT964</strain>
        <tissue evidence="10">Leaves</tissue>
    </source>
</reference>
<comment type="similarity">
    <text evidence="2">Belongs to the RLP family.</text>
</comment>
<evidence type="ECO:0000256" key="3">
    <source>
        <dbReference type="ARBA" id="ARBA00022475"/>
    </source>
</evidence>
<evidence type="ECO:0000256" key="2">
    <source>
        <dbReference type="ARBA" id="ARBA00009592"/>
    </source>
</evidence>
<dbReference type="Proteomes" id="UP000554482">
    <property type="component" value="Unassembled WGS sequence"/>
</dbReference>
<evidence type="ECO:0000256" key="1">
    <source>
        <dbReference type="ARBA" id="ARBA00004251"/>
    </source>
</evidence>
<dbReference type="PANTHER" id="PTHR48052:SF8">
    <property type="entry name" value="LRR RECEPTOR-LIKE SERINE_THREONINE-PROTEIN KINASE FLS2"/>
    <property type="match status" value="1"/>
</dbReference>
<keyword evidence="6" id="KW-1133">Transmembrane helix</keyword>
<comment type="subcellular location">
    <subcellularLocation>
        <location evidence="1">Cell membrane</location>
        <topology evidence="1">Single-pass type I membrane protein</topology>
    </subcellularLocation>
</comment>
<proteinExistence type="inferred from homology"/>
<keyword evidence="7" id="KW-0472">Membrane</keyword>
<evidence type="ECO:0000313" key="10">
    <source>
        <dbReference type="EMBL" id="KAF5186654.1"/>
    </source>
</evidence>
<sequence length="122" mass="14027">DLSFNKLDGKIPRGLQNLRFLGLARNNFQGPIPDWVSSVQSKDLIMMDFSHNYFSSGFSPYLNKSYLNFFNCCNAIASTMNSPVQIPYTLIEKCSSMCEFIYFYLFFNDIAPIDKVFVLFAL</sequence>
<keyword evidence="5" id="KW-0732">Signal</keyword>
<dbReference type="SUPFAM" id="SSF52058">
    <property type="entry name" value="L domain-like"/>
    <property type="match status" value="1"/>
</dbReference>
<evidence type="ECO:0000256" key="6">
    <source>
        <dbReference type="ARBA" id="ARBA00022989"/>
    </source>
</evidence>
<evidence type="ECO:0000313" key="11">
    <source>
        <dbReference type="Proteomes" id="UP000554482"/>
    </source>
</evidence>
<accession>A0A7J6VNI1</accession>